<accession>A0A1M5J6F8</accession>
<keyword evidence="1" id="KW-0472">Membrane</keyword>
<dbReference type="AlphaFoldDB" id="A0A1M5J6F8"/>
<keyword evidence="1" id="KW-0812">Transmembrane</keyword>
<name>A0A1M5J6F8_STRHI</name>
<evidence type="ECO:0000313" key="2">
    <source>
        <dbReference type="EMBL" id="SHG35810.1"/>
    </source>
</evidence>
<dbReference type="EMBL" id="FQVN01000008">
    <property type="protein sequence ID" value="SHG35810.1"/>
    <property type="molecule type" value="Genomic_DNA"/>
</dbReference>
<dbReference type="OrthoDB" id="4808449at2"/>
<feature type="transmembrane region" description="Helical" evidence="1">
    <location>
        <begin position="145"/>
        <end position="166"/>
    </location>
</feature>
<reference evidence="2 3" key="1">
    <citation type="submission" date="2016-11" db="EMBL/GenBank/DDBJ databases">
        <authorList>
            <person name="Jaros S."/>
            <person name="Januszkiewicz K."/>
            <person name="Wedrychowicz H."/>
        </authorList>
    </citation>
    <scope>NUCLEOTIDE SEQUENCE [LARGE SCALE GENOMIC DNA]</scope>
    <source>
        <strain evidence="2 3">DSM 44523</strain>
    </source>
</reference>
<keyword evidence="3" id="KW-1185">Reference proteome</keyword>
<dbReference type="RefSeq" id="WP_083960115.1">
    <property type="nucleotide sequence ID" value="NZ_FQVN01000008.1"/>
</dbReference>
<evidence type="ECO:0008006" key="4">
    <source>
        <dbReference type="Google" id="ProtNLM"/>
    </source>
</evidence>
<dbReference type="InterPro" id="IPR025671">
    <property type="entry name" value="HXXEE"/>
</dbReference>
<keyword evidence="1" id="KW-1133">Transmembrane helix</keyword>
<proteinExistence type="predicted"/>
<organism evidence="2 3">
    <name type="scientific">Streptoalloteichus hindustanus</name>
    <dbReference type="NCBI Taxonomy" id="2017"/>
    <lineage>
        <taxon>Bacteria</taxon>
        <taxon>Bacillati</taxon>
        <taxon>Actinomycetota</taxon>
        <taxon>Actinomycetes</taxon>
        <taxon>Pseudonocardiales</taxon>
        <taxon>Pseudonocardiaceae</taxon>
        <taxon>Streptoalloteichus</taxon>
    </lineage>
</organism>
<gene>
    <name evidence="2" type="ORF">SAMN05444320_108143</name>
</gene>
<evidence type="ECO:0000313" key="3">
    <source>
        <dbReference type="Proteomes" id="UP000184501"/>
    </source>
</evidence>
<dbReference type="Proteomes" id="UP000184501">
    <property type="component" value="Unassembled WGS sequence"/>
</dbReference>
<sequence length="174" mass="18545">MSETTVPKAATWGLFAAWVVHDAEELLTMAGWSRRNGPELRRRYPGVPDRVWSLVDVSPTQARVAIGLVALVFASAAADGARTGGRSAWYQTALAAFGWHSLTHVAQAVLLRRYTPGLLTAPTVVAPFSLWAWRKLRQAGVLRRGGAGGAVGVAAFPLVAGVAHAVGRAVARRR</sequence>
<dbReference type="Pfam" id="PF13787">
    <property type="entry name" value="HXXEE"/>
    <property type="match status" value="1"/>
</dbReference>
<evidence type="ECO:0000256" key="1">
    <source>
        <dbReference type="SAM" id="Phobius"/>
    </source>
</evidence>
<protein>
    <recommendedName>
        <fullName evidence="4">HXXEE domain-containing protein</fullName>
    </recommendedName>
</protein>